<evidence type="ECO:0000313" key="2">
    <source>
        <dbReference type="EMBL" id="MPC21847.1"/>
    </source>
</evidence>
<feature type="region of interest" description="Disordered" evidence="1">
    <location>
        <begin position="1"/>
        <end position="34"/>
    </location>
</feature>
<gene>
    <name evidence="2" type="ORF">E2C01_014849</name>
</gene>
<feature type="compositionally biased region" description="Basic residues" evidence="1">
    <location>
        <begin position="11"/>
        <end position="28"/>
    </location>
</feature>
<name>A0A5B7DL65_PORTR</name>
<comment type="caution">
    <text evidence="2">The sequence shown here is derived from an EMBL/GenBank/DDBJ whole genome shotgun (WGS) entry which is preliminary data.</text>
</comment>
<dbReference type="AlphaFoldDB" id="A0A5B7DL65"/>
<proteinExistence type="predicted"/>
<evidence type="ECO:0000256" key="1">
    <source>
        <dbReference type="SAM" id="MobiDB-lite"/>
    </source>
</evidence>
<reference evidence="2 3" key="1">
    <citation type="submission" date="2019-05" db="EMBL/GenBank/DDBJ databases">
        <title>Another draft genome of Portunus trituberculatus and its Hox gene families provides insights of decapod evolution.</title>
        <authorList>
            <person name="Jeong J.-H."/>
            <person name="Song I."/>
            <person name="Kim S."/>
            <person name="Choi T."/>
            <person name="Kim D."/>
            <person name="Ryu S."/>
            <person name="Kim W."/>
        </authorList>
    </citation>
    <scope>NUCLEOTIDE SEQUENCE [LARGE SCALE GENOMIC DNA]</scope>
    <source>
        <tissue evidence="2">Muscle</tissue>
    </source>
</reference>
<organism evidence="2 3">
    <name type="scientific">Portunus trituberculatus</name>
    <name type="common">Swimming crab</name>
    <name type="synonym">Neptunus trituberculatus</name>
    <dbReference type="NCBI Taxonomy" id="210409"/>
    <lineage>
        <taxon>Eukaryota</taxon>
        <taxon>Metazoa</taxon>
        <taxon>Ecdysozoa</taxon>
        <taxon>Arthropoda</taxon>
        <taxon>Crustacea</taxon>
        <taxon>Multicrustacea</taxon>
        <taxon>Malacostraca</taxon>
        <taxon>Eumalacostraca</taxon>
        <taxon>Eucarida</taxon>
        <taxon>Decapoda</taxon>
        <taxon>Pleocyemata</taxon>
        <taxon>Brachyura</taxon>
        <taxon>Eubrachyura</taxon>
        <taxon>Portunoidea</taxon>
        <taxon>Portunidae</taxon>
        <taxon>Portuninae</taxon>
        <taxon>Portunus</taxon>
    </lineage>
</organism>
<dbReference type="Proteomes" id="UP000324222">
    <property type="component" value="Unassembled WGS sequence"/>
</dbReference>
<sequence>MGFTSEDGAHHSRSGRRVRRFRKSRHKSQVVQECRKAAQVPGRLSSKPLTAPVVSCDLFIASRKSHSSLAGYFTAATLISKQ</sequence>
<protein>
    <submittedName>
        <fullName evidence="2">Uncharacterized protein</fullName>
    </submittedName>
</protein>
<dbReference type="EMBL" id="VSRR010001024">
    <property type="protein sequence ID" value="MPC21847.1"/>
    <property type="molecule type" value="Genomic_DNA"/>
</dbReference>
<accession>A0A5B7DL65</accession>
<keyword evidence="3" id="KW-1185">Reference proteome</keyword>
<evidence type="ECO:0000313" key="3">
    <source>
        <dbReference type="Proteomes" id="UP000324222"/>
    </source>
</evidence>